<name>E9GWJ2_DAPPU</name>
<accession>E9GWJ2</accession>
<dbReference type="EMBL" id="GL732570">
    <property type="protein sequence ID" value="EFX76110.1"/>
    <property type="molecule type" value="Genomic_DNA"/>
</dbReference>
<dbReference type="AlphaFoldDB" id="E9GWJ2"/>
<dbReference type="KEGG" id="dpx:DAPPUDRAFT_249372"/>
<gene>
    <name evidence="1" type="ORF">DAPPUDRAFT_249372</name>
</gene>
<evidence type="ECO:0000313" key="2">
    <source>
        <dbReference type="Proteomes" id="UP000000305"/>
    </source>
</evidence>
<dbReference type="Proteomes" id="UP000000305">
    <property type="component" value="Unassembled WGS sequence"/>
</dbReference>
<dbReference type="InParanoid" id="E9GWJ2"/>
<dbReference type="HOGENOM" id="CLU_2471350_0_0_1"/>
<protein>
    <submittedName>
        <fullName evidence="1">Uncharacterized protein</fullName>
    </submittedName>
</protein>
<organism evidence="1 2">
    <name type="scientific">Daphnia pulex</name>
    <name type="common">Water flea</name>
    <dbReference type="NCBI Taxonomy" id="6669"/>
    <lineage>
        <taxon>Eukaryota</taxon>
        <taxon>Metazoa</taxon>
        <taxon>Ecdysozoa</taxon>
        <taxon>Arthropoda</taxon>
        <taxon>Crustacea</taxon>
        <taxon>Branchiopoda</taxon>
        <taxon>Diplostraca</taxon>
        <taxon>Cladocera</taxon>
        <taxon>Anomopoda</taxon>
        <taxon>Daphniidae</taxon>
        <taxon>Daphnia</taxon>
    </lineage>
</organism>
<sequence length="88" mass="9965">MVVTAHYLVVAHEKPVVVSANLLHKLMNLKSWNQKMHIEVMVAPKDEVARNARRDIGQPAAPVNESENLEPEMHIEILVSPEDKLKHV</sequence>
<evidence type="ECO:0000313" key="1">
    <source>
        <dbReference type="EMBL" id="EFX76110.1"/>
    </source>
</evidence>
<proteinExistence type="predicted"/>
<keyword evidence="2" id="KW-1185">Reference proteome</keyword>
<reference evidence="1 2" key="1">
    <citation type="journal article" date="2011" name="Science">
        <title>The ecoresponsive genome of Daphnia pulex.</title>
        <authorList>
            <person name="Colbourne J.K."/>
            <person name="Pfrender M.E."/>
            <person name="Gilbert D."/>
            <person name="Thomas W.K."/>
            <person name="Tucker A."/>
            <person name="Oakley T.H."/>
            <person name="Tokishita S."/>
            <person name="Aerts A."/>
            <person name="Arnold G.J."/>
            <person name="Basu M.K."/>
            <person name="Bauer D.J."/>
            <person name="Caceres C.E."/>
            <person name="Carmel L."/>
            <person name="Casola C."/>
            <person name="Choi J.H."/>
            <person name="Detter J.C."/>
            <person name="Dong Q."/>
            <person name="Dusheyko S."/>
            <person name="Eads B.D."/>
            <person name="Frohlich T."/>
            <person name="Geiler-Samerotte K.A."/>
            <person name="Gerlach D."/>
            <person name="Hatcher P."/>
            <person name="Jogdeo S."/>
            <person name="Krijgsveld J."/>
            <person name="Kriventseva E.V."/>
            <person name="Kultz D."/>
            <person name="Laforsch C."/>
            <person name="Lindquist E."/>
            <person name="Lopez J."/>
            <person name="Manak J.R."/>
            <person name="Muller J."/>
            <person name="Pangilinan J."/>
            <person name="Patwardhan R.P."/>
            <person name="Pitluck S."/>
            <person name="Pritham E.J."/>
            <person name="Rechtsteiner A."/>
            <person name="Rho M."/>
            <person name="Rogozin I.B."/>
            <person name="Sakarya O."/>
            <person name="Salamov A."/>
            <person name="Schaack S."/>
            <person name="Shapiro H."/>
            <person name="Shiga Y."/>
            <person name="Skalitzky C."/>
            <person name="Smith Z."/>
            <person name="Souvorov A."/>
            <person name="Sung W."/>
            <person name="Tang Z."/>
            <person name="Tsuchiya D."/>
            <person name="Tu H."/>
            <person name="Vos H."/>
            <person name="Wang M."/>
            <person name="Wolf Y.I."/>
            <person name="Yamagata H."/>
            <person name="Yamada T."/>
            <person name="Ye Y."/>
            <person name="Shaw J.R."/>
            <person name="Andrews J."/>
            <person name="Crease T.J."/>
            <person name="Tang H."/>
            <person name="Lucas S.M."/>
            <person name="Robertson H.M."/>
            <person name="Bork P."/>
            <person name="Koonin E.V."/>
            <person name="Zdobnov E.M."/>
            <person name="Grigoriev I.V."/>
            <person name="Lynch M."/>
            <person name="Boore J.L."/>
        </authorList>
    </citation>
    <scope>NUCLEOTIDE SEQUENCE [LARGE SCALE GENOMIC DNA]</scope>
</reference>